<reference evidence="3" key="1">
    <citation type="submission" date="2020-06" db="EMBL/GenBank/DDBJ databases">
        <title>A chromosome-scale genome assembly of Talaromyces rugulosus W13939.</title>
        <authorList>
            <person name="Wang B."/>
            <person name="Guo L."/>
            <person name="Ye K."/>
            <person name="Wang L."/>
        </authorList>
    </citation>
    <scope>NUCLEOTIDE SEQUENCE [LARGE SCALE GENOMIC DNA]</scope>
    <source>
        <strain evidence="3">W13939</strain>
    </source>
</reference>
<evidence type="ECO:0000259" key="1">
    <source>
        <dbReference type="Pfam" id="PF00326"/>
    </source>
</evidence>
<protein>
    <recommendedName>
        <fullName evidence="1">Peptidase S9 prolyl oligopeptidase catalytic domain-containing protein</fullName>
    </recommendedName>
</protein>
<dbReference type="SUPFAM" id="SSF69322">
    <property type="entry name" value="Tricorn protease domain 2"/>
    <property type="match status" value="1"/>
</dbReference>
<dbReference type="GO" id="GO:0006508">
    <property type="term" value="P:proteolysis"/>
    <property type="evidence" value="ECO:0007669"/>
    <property type="project" value="InterPro"/>
</dbReference>
<accession>A0A7H8QTC1</accession>
<dbReference type="Gene3D" id="2.130.10.10">
    <property type="entry name" value="YVTN repeat-like/Quinoprotein amine dehydrogenase"/>
    <property type="match status" value="1"/>
</dbReference>
<dbReference type="PANTHER" id="PTHR43056:SF5">
    <property type="entry name" value="PEPTIDASE S9 PROLYL OLIGOPEPTIDASE CATALYTIC DOMAIN-CONTAINING PROTEIN"/>
    <property type="match status" value="1"/>
</dbReference>
<dbReference type="InterPro" id="IPR001375">
    <property type="entry name" value="Peptidase_S9_cat"/>
</dbReference>
<gene>
    <name evidence="2" type="ORF">TRUGW13939_04338</name>
</gene>
<dbReference type="EMBL" id="CP055899">
    <property type="protein sequence ID" value="QKX57230.1"/>
    <property type="molecule type" value="Genomic_DNA"/>
</dbReference>
<evidence type="ECO:0000313" key="3">
    <source>
        <dbReference type="Proteomes" id="UP000509510"/>
    </source>
</evidence>
<dbReference type="InterPro" id="IPR015943">
    <property type="entry name" value="WD40/YVTN_repeat-like_dom_sf"/>
</dbReference>
<evidence type="ECO:0000313" key="2">
    <source>
        <dbReference type="EMBL" id="QKX57230.1"/>
    </source>
</evidence>
<dbReference type="Proteomes" id="UP000509510">
    <property type="component" value="Chromosome II"/>
</dbReference>
<dbReference type="AlphaFoldDB" id="A0A7H8QTC1"/>
<dbReference type="RefSeq" id="XP_035343408.1">
    <property type="nucleotide sequence ID" value="XM_035487515.1"/>
</dbReference>
<dbReference type="PANTHER" id="PTHR43056">
    <property type="entry name" value="PEPTIDASE S9 PROLYL OLIGOPEPTIDASE"/>
    <property type="match status" value="1"/>
</dbReference>
<dbReference type="OrthoDB" id="43744at2759"/>
<dbReference type="KEGG" id="trg:TRUGW13939_04338"/>
<dbReference type="Gene3D" id="3.40.50.1820">
    <property type="entry name" value="alpha/beta hydrolase"/>
    <property type="match status" value="1"/>
</dbReference>
<organism evidence="2 3">
    <name type="scientific">Talaromyces rugulosus</name>
    <name type="common">Penicillium rugulosum</name>
    <dbReference type="NCBI Taxonomy" id="121627"/>
    <lineage>
        <taxon>Eukaryota</taxon>
        <taxon>Fungi</taxon>
        <taxon>Dikarya</taxon>
        <taxon>Ascomycota</taxon>
        <taxon>Pezizomycotina</taxon>
        <taxon>Eurotiomycetes</taxon>
        <taxon>Eurotiomycetidae</taxon>
        <taxon>Eurotiales</taxon>
        <taxon>Trichocomaceae</taxon>
        <taxon>Talaromyces</taxon>
        <taxon>Talaromyces sect. Islandici</taxon>
    </lineage>
</organism>
<dbReference type="GeneID" id="55991840"/>
<keyword evidence="3" id="KW-1185">Reference proteome</keyword>
<dbReference type="InterPro" id="IPR050585">
    <property type="entry name" value="Xaa-Pro_dipeptidyl-ppase/CocE"/>
</dbReference>
<feature type="domain" description="Peptidase S9 prolyl oligopeptidase catalytic" evidence="1">
    <location>
        <begin position="440"/>
        <end position="652"/>
    </location>
</feature>
<dbReference type="SUPFAM" id="SSF53474">
    <property type="entry name" value="alpha/beta-Hydrolases"/>
    <property type="match status" value="1"/>
</dbReference>
<name>A0A7H8QTC1_TALRU</name>
<dbReference type="Pfam" id="PF00326">
    <property type="entry name" value="Peptidase_S9"/>
    <property type="match status" value="1"/>
</dbReference>
<proteinExistence type="predicted"/>
<dbReference type="InterPro" id="IPR029058">
    <property type="entry name" value="AB_hydrolase_fold"/>
</dbReference>
<sequence length="659" mass="72768">MAATTTAQFGTWKSPITVETITAESSDIIEVATTPDGKIYTVEAPPSVDGRCTIFEYQQGARHEVLPATYSARTAVYGYGGSALAVTTKGAVIFADWKTKGVFSLDPATQNVTPVVDTDPQVFFADFDAHPINSQWILAIREDHHVQPEEKNTLVALNTSDRSVHVLASGADFYSSARFNPAGDRICWIQWSHPDMPWTGTRLFVGSWTGDGTVTDVKEIDGEARNVSINKAKWGPDGTLFYTSDRSGYWQLQALRQGSEKPQPIVLSGLEKGEFSSPEWILGSSTFILLTEDALIATWTKDAREILLSIQLSTSTYSTLSESLTGIANKALQRLSDKEFVVIANSPTKPKALYRIELSQSQPQLNVLRSSLSLDISEEFYSKAEHISFPRTQGSGKLGTIAHAFFFPPQNANYSGTPGTLPPLIIEMHGGPTANVSPGLSLQWQYYTSRGYAMAMPNYAGSSGYGRDYRDSLDGAWGALDPADAASCVDYLVSTGRVDVSRVGIMGGSSGGHAALEAIWMFPSTWSAAVSRYGISDLERLVVDTHKFEKHYAFRLLFGETVPDDEDQRRVVYRERSPRFHSEQITAPVLLLQGSEDKAVPPSQTEMMVRSIRENGKIAEMILFEGEGHGFRGLDNQRRAFKEQDFWWQKYLVREDDHA</sequence>
<dbReference type="GO" id="GO:0008236">
    <property type="term" value="F:serine-type peptidase activity"/>
    <property type="evidence" value="ECO:0007669"/>
    <property type="project" value="InterPro"/>
</dbReference>